<sequence>MVHNKRALEGESEKYSVKAIKRTHLDSANLPPNPQDGQINDHGSSDFTRRISKDEEESLLDDQDGQLKLNPLQELSVMPHIWAQSRQEVCESFEWFRSYQSGVYFANNVTKGYLLSGFPAKRDGFFHCGKLIISHGGGKAESLQQSKGQMKLRLADDQKAEDKSVRALLTNYRQQIPLVLLVDDRYALFPYNLGGKNITYAVLGVYTITHAWAEYEITKSGEKHVRFKFSFQWCEEQDVRTYHPYNITETYQNCHRPGLADRKCSHCGMPSPLIFSVGWVCLNATCNLFWHLPGAGDDLIPDELSFHESFLQLRPLAPLDKGFRDINPPQPVTKPSDKITTLQSFTRGMHCKRCGRLSCRSKWEHWECAHCHNVLAIIGTIRPVRDLRGLQPTVNFEWYFVGKNSGMYFATYNGTSSYFRRGKIHHIQHNSRGPRDLARLDTLFEEYQKQAADGRLPFRRWPLRSVVRGVLLTNYFSQNCSSFFPCLHYDDRSDAQVKQAECLIIYQYVGGTANTLSWEEAPTAVVDAKNFIEERTKQALNDRNSQDFLFNEVLSAAYMEKQKMSGDILVMDGTGVQQYYEHMVEPTNFRIAATARLINSDRE</sequence>
<proteinExistence type="predicted"/>
<name>A0AA38PZR5_9AGAR</name>
<feature type="region of interest" description="Disordered" evidence="1">
    <location>
        <begin position="23"/>
        <end position="46"/>
    </location>
</feature>
<reference evidence="2" key="1">
    <citation type="submission" date="2022-08" db="EMBL/GenBank/DDBJ databases">
        <authorList>
            <consortium name="DOE Joint Genome Institute"/>
            <person name="Min B."/>
            <person name="Riley R."/>
            <person name="Sierra-Patev S."/>
            <person name="Naranjo-Ortiz M."/>
            <person name="Looney B."/>
            <person name="Konkel Z."/>
            <person name="Slot J.C."/>
            <person name="Sakamoto Y."/>
            <person name="Steenwyk J.L."/>
            <person name="Rokas A."/>
            <person name="Carro J."/>
            <person name="Camarero S."/>
            <person name="Ferreira P."/>
            <person name="Molpeceres G."/>
            <person name="Ruiz-Duenas F.J."/>
            <person name="Serrano A."/>
            <person name="Henrissat B."/>
            <person name="Drula E."/>
            <person name="Hughes K.W."/>
            <person name="Mata J.L."/>
            <person name="Ishikawa N.K."/>
            <person name="Vargas-Isla R."/>
            <person name="Ushijima S."/>
            <person name="Smith C.A."/>
            <person name="Ahrendt S."/>
            <person name="Andreopoulos W."/>
            <person name="He G."/>
            <person name="Labutti K."/>
            <person name="Lipzen A."/>
            <person name="Ng V."/>
            <person name="Sandor L."/>
            <person name="Barry K."/>
            <person name="Martinez A.T."/>
            <person name="Xiao Y."/>
            <person name="Gibbons J.G."/>
            <person name="Terashima K."/>
            <person name="Hibbett D.S."/>
            <person name="Grigoriev I.V."/>
        </authorList>
    </citation>
    <scope>NUCLEOTIDE SEQUENCE</scope>
    <source>
        <strain evidence="2">TFB7829</strain>
    </source>
</reference>
<dbReference type="Proteomes" id="UP001163850">
    <property type="component" value="Unassembled WGS sequence"/>
</dbReference>
<protein>
    <submittedName>
        <fullName evidence="2">Uncharacterized protein</fullName>
    </submittedName>
</protein>
<accession>A0AA38PZR5</accession>
<evidence type="ECO:0000256" key="1">
    <source>
        <dbReference type="SAM" id="MobiDB-lite"/>
    </source>
</evidence>
<organism evidence="2 3">
    <name type="scientific">Lentinula detonsa</name>
    <dbReference type="NCBI Taxonomy" id="2804962"/>
    <lineage>
        <taxon>Eukaryota</taxon>
        <taxon>Fungi</taxon>
        <taxon>Dikarya</taxon>
        <taxon>Basidiomycota</taxon>
        <taxon>Agaricomycotina</taxon>
        <taxon>Agaricomycetes</taxon>
        <taxon>Agaricomycetidae</taxon>
        <taxon>Agaricales</taxon>
        <taxon>Marasmiineae</taxon>
        <taxon>Omphalotaceae</taxon>
        <taxon>Lentinula</taxon>
    </lineage>
</organism>
<evidence type="ECO:0000313" key="2">
    <source>
        <dbReference type="EMBL" id="KAJ3984741.1"/>
    </source>
</evidence>
<comment type="caution">
    <text evidence="2">The sequence shown here is derived from an EMBL/GenBank/DDBJ whole genome shotgun (WGS) entry which is preliminary data.</text>
</comment>
<dbReference type="AlphaFoldDB" id="A0AA38PZR5"/>
<evidence type="ECO:0000313" key="3">
    <source>
        <dbReference type="Proteomes" id="UP001163850"/>
    </source>
</evidence>
<gene>
    <name evidence="2" type="ORF">F5890DRAFT_1410952</name>
</gene>
<dbReference type="EMBL" id="MU801980">
    <property type="protein sequence ID" value="KAJ3984741.1"/>
    <property type="molecule type" value="Genomic_DNA"/>
</dbReference>